<evidence type="ECO:0000256" key="2">
    <source>
        <dbReference type="ARBA" id="ARBA00005466"/>
    </source>
</evidence>
<evidence type="ECO:0000256" key="5">
    <source>
        <dbReference type="ARBA" id="ARBA00023002"/>
    </source>
</evidence>
<comment type="similarity">
    <text evidence="2">Belongs to the oxygen-dependent FAD-linked oxidoreductase family.</text>
</comment>
<gene>
    <name evidence="7" type="ORF">GCM10009691_22040</name>
</gene>
<dbReference type="InterPro" id="IPR036318">
    <property type="entry name" value="FAD-bd_PCMH-like_sf"/>
</dbReference>
<feature type="domain" description="FAD-binding PCMH-type" evidence="6">
    <location>
        <begin position="25"/>
        <end position="194"/>
    </location>
</feature>
<organism evidence="7 8">
    <name type="scientific">Brevibacterium picturae</name>
    <dbReference type="NCBI Taxonomy" id="260553"/>
    <lineage>
        <taxon>Bacteria</taxon>
        <taxon>Bacillati</taxon>
        <taxon>Actinomycetota</taxon>
        <taxon>Actinomycetes</taxon>
        <taxon>Micrococcales</taxon>
        <taxon>Brevibacteriaceae</taxon>
        <taxon>Brevibacterium</taxon>
    </lineage>
</organism>
<evidence type="ECO:0000256" key="1">
    <source>
        <dbReference type="ARBA" id="ARBA00001974"/>
    </source>
</evidence>
<dbReference type="SUPFAM" id="SSF56176">
    <property type="entry name" value="FAD-binding/transporter-associated domain-like"/>
    <property type="match status" value="1"/>
</dbReference>
<dbReference type="Proteomes" id="UP001501791">
    <property type="component" value="Unassembled WGS sequence"/>
</dbReference>
<proteinExistence type="inferred from homology"/>
<keyword evidence="5" id="KW-0560">Oxidoreductase</keyword>
<dbReference type="EMBL" id="BAAALY010000010">
    <property type="protein sequence ID" value="GAA1547180.1"/>
    <property type="molecule type" value="Genomic_DNA"/>
</dbReference>
<dbReference type="PANTHER" id="PTHR42973">
    <property type="entry name" value="BINDING OXIDOREDUCTASE, PUTATIVE (AFU_ORTHOLOGUE AFUA_1G17690)-RELATED"/>
    <property type="match status" value="1"/>
</dbReference>
<evidence type="ECO:0000259" key="6">
    <source>
        <dbReference type="PROSITE" id="PS51387"/>
    </source>
</evidence>
<dbReference type="InterPro" id="IPR006093">
    <property type="entry name" value="Oxy_OxRdtase_FAD_BS"/>
</dbReference>
<dbReference type="PANTHER" id="PTHR42973:SF39">
    <property type="entry name" value="FAD-BINDING PCMH-TYPE DOMAIN-CONTAINING PROTEIN"/>
    <property type="match status" value="1"/>
</dbReference>
<dbReference type="InterPro" id="IPR016167">
    <property type="entry name" value="FAD-bd_PCMH_sub1"/>
</dbReference>
<dbReference type="Pfam" id="PF01565">
    <property type="entry name" value="FAD_binding_4"/>
    <property type="match status" value="1"/>
</dbReference>
<sequence length="451" mass="47939">MWSHSYHNEFYCEGMNSITGFQLDHPHSPDHIVSPLTATEVAAAVRSELRSRAPRIAVQSTGHGRTSGMRSGTLIDTSRMNDVAIDPSARTVTAGAGARFAEVMAAAAPHGLAPLSGSFPGVGIAGYSLSGGVGLLSRKYGFAADNVLSAEIVTPDGEIRMTSAQENPELFWALRGAGSNFGIVTSLTMRVFPIAEVLGGSIEIDLRASPQAGQVWREWAMGQGRDMMTAAAICSAPTTAADLPALLRGIHQLRIQIAWSGETELGRAQVALLERALVAAGAEFASSIDVVPFARTGEIFAEPDEPHSYASDAFFLPELGEQTTANLIAASSPDRVPCFTVIGLRLLGGAMAKAPEIANALGHRDATWLFSVLSPLNEVEETPLAHHLTIAGELGAPETGDAPLGRSLNFTFRSLTAEEITSAFEPDDLTRLRSLRDHFDPRRVMLAQFAV</sequence>
<evidence type="ECO:0000256" key="3">
    <source>
        <dbReference type="ARBA" id="ARBA00022630"/>
    </source>
</evidence>
<keyword evidence="8" id="KW-1185">Reference proteome</keyword>
<accession>A0ABN2BT74</accession>
<protein>
    <submittedName>
        <fullName evidence="7">FAD-binding oxidoreductase</fullName>
    </submittedName>
</protein>
<comment type="caution">
    <text evidence="7">The sequence shown here is derived from an EMBL/GenBank/DDBJ whole genome shotgun (WGS) entry which is preliminary data.</text>
</comment>
<dbReference type="PROSITE" id="PS00862">
    <property type="entry name" value="OX2_COVAL_FAD"/>
    <property type="match status" value="1"/>
</dbReference>
<dbReference type="Gene3D" id="3.40.462.20">
    <property type="match status" value="1"/>
</dbReference>
<keyword evidence="3" id="KW-0285">Flavoprotein</keyword>
<name>A0ABN2BT74_9MICO</name>
<dbReference type="InterPro" id="IPR050416">
    <property type="entry name" value="FAD-linked_Oxidoreductase"/>
</dbReference>
<dbReference type="InterPro" id="IPR016169">
    <property type="entry name" value="FAD-bd_PCMH_sub2"/>
</dbReference>
<keyword evidence="4" id="KW-0274">FAD</keyword>
<dbReference type="InterPro" id="IPR006094">
    <property type="entry name" value="Oxid_FAD_bind_N"/>
</dbReference>
<comment type="cofactor">
    <cofactor evidence="1">
        <name>FAD</name>
        <dbReference type="ChEBI" id="CHEBI:57692"/>
    </cofactor>
</comment>
<dbReference type="PROSITE" id="PS51387">
    <property type="entry name" value="FAD_PCMH"/>
    <property type="match status" value="1"/>
</dbReference>
<dbReference type="Gene3D" id="3.30.465.10">
    <property type="match status" value="1"/>
</dbReference>
<reference evidence="7 8" key="1">
    <citation type="journal article" date="2019" name="Int. J. Syst. Evol. Microbiol.">
        <title>The Global Catalogue of Microorganisms (GCM) 10K type strain sequencing project: providing services to taxonomists for standard genome sequencing and annotation.</title>
        <authorList>
            <consortium name="The Broad Institute Genomics Platform"/>
            <consortium name="The Broad Institute Genome Sequencing Center for Infectious Disease"/>
            <person name="Wu L."/>
            <person name="Ma J."/>
        </authorList>
    </citation>
    <scope>NUCLEOTIDE SEQUENCE [LARGE SCALE GENOMIC DNA]</scope>
    <source>
        <strain evidence="7 8">JCM 13319</strain>
    </source>
</reference>
<dbReference type="InterPro" id="IPR016166">
    <property type="entry name" value="FAD-bd_PCMH"/>
</dbReference>
<evidence type="ECO:0000313" key="8">
    <source>
        <dbReference type="Proteomes" id="UP001501791"/>
    </source>
</evidence>
<evidence type="ECO:0000313" key="7">
    <source>
        <dbReference type="EMBL" id="GAA1547180.1"/>
    </source>
</evidence>
<evidence type="ECO:0000256" key="4">
    <source>
        <dbReference type="ARBA" id="ARBA00022827"/>
    </source>
</evidence>
<dbReference type="Gene3D" id="3.30.43.10">
    <property type="entry name" value="Uridine Diphospho-n-acetylenolpyruvylglucosamine Reductase, domain 2"/>
    <property type="match status" value="1"/>
</dbReference>